<evidence type="ECO:0000313" key="1">
    <source>
        <dbReference type="EMBL" id="SFF45613.1"/>
    </source>
</evidence>
<keyword evidence="2" id="KW-1185">Reference proteome</keyword>
<dbReference type="STRING" id="54.SAMN02745121_08965"/>
<proteinExistence type="predicted"/>
<gene>
    <name evidence="1" type="ORF">SAMN02745121_08965</name>
</gene>
<reference evidence="2" key="1">
    <citation type="submission" date="2016-10" db="EMBL/GenBank/DDBJ databases">
        <authorList>
            <person name="Varghese N."/>
            <person name="Submissions S."/>
        </authorList>
    </citation>
    <scope>NUCLEOTIDE SEQUENCE [LARGE SCALE GENOMIC DNA]</scope>
    <source>
        <strain evidence="2">ATCC 25963</strain>
    </source>
</reference>
<organism evidence="1 2">
    <name type="scientific">Nannocystis exedens</name>
    <dbReference type="NCBI Taxonomy" id="54"/>
    <lineage>
        <taxon>Bacteria</taxon>
        <taxon>Pseudomonadati</taxon>
        <taxon>Myxococcota</taxon>
        <taxon>Polyangia</taxon>
        <taxon>Nannocystales</taxon>
        <taxon>Nannocystaceae</taxon>
        <taxon>Nannocystis</taxon>
    </lineage>
</organism>
<name>A0A1I2IVG4_9BACT</name>
<dbReference type="RefSeq" id="WP_096333379.1">
    <property type="nucleotide sequence ID" value="NZ_FOMX01000084.1"/>
</dbReference>
<dbReference type="EMBL" id="FOMX01000084">
    <property type="protein sequence ID" value="SFF45613.1"/>
    <property type="molecule type" value="Genomic_DNA"/>
</dbReference>
<dbReference type="Proteomes" id="UP000199400">
    <property type="component" value="Unassembled WGS sequence"/>
</dbReference>
<evidence type="ECO:0000313" key="2">
    <source>
        <dbReference type="Proteomes" id="UP000199400"/>
    </source>
</evidence>
<sequence length="116" mass="12373">MLRARVIGRSDDGRFHVLQQETVGGPIFRWPARGEDAAGAAALITIRPASAASTSTFEVLRAGGYLFFRSPHLEVPLFFDLLPALPPAVEVSLELLPAEVNEGVEPEPVAQGAAPQ</sequence>
<dbReference type="AlphaFoldDB" id="A0A1I2IVG4"/>
<accession>A0A1I2IVG4</accession>
<protein>
    <submittedName>
        <fullName evidence="1">Uncharacterized protein</fullName>
    </submittedName>
</protein>